<dbReference type="InterPro" id="IPR001940">
    <property type="entry name" value="Peptidase_S1C"/>
</dbReference>
<evidence type="ECO:0000256" key="1">
    <source>
        <dbReference type="ARBA" id="ARBA00010541"/>
    </source>
</evidence>
<feature type="region of interest" description="Disordered" evidence="5">
    <location>
        <begin position="820"/>
        <end position="1112"/>
    </location>
</feature>
<feature type="compositionally biased region" description="Low complexity" evidence="5">
    <location>
        <begin position="336"/>
        <end position="350"/>
    </location>
</feature>
<comment type="caution">
    <text evidence="7">The sequence shown here is derived from an EMBL/GenBank/DDBJ whole genome shotgun (WGS) entry which is preliminary data.</text>
</comment>
<evidence type="ECO:0000256" key="4">
    <source>
        <dbReference type="ARBA" id="ARBA00022825"/>
    </source>
</evidence>
<dbReference type="Gene3D" id="2.30.42.10">
    <property type="match status" value="1"/>
</dbReference>
<feature type="compositionally biased region" description="Acidic residues" evidence="5">
    <location>
        <begin position="565"/>
        <end position="574"/>
    </location>
</feature>
<comment type="similarity">
    <text evidence="1">Belongs to the peptidase S1C family.</text>
</comment>
<dbReference type="Proteomes" id="UP000626109">
    <property type="component" value="Unassembled WGS sequence"/>
</dbReference>
<sequence length="1732" mass="182950">MTRPSAIEGSQWPRLDSLLFGGASAKTDAASAGTAPPKEAIGCGWIWRCCPRRFAGSDGPEASVVGAPSEKAHSRVNVRSSPSINSLASNVSGATADESLAQQRSFDPEEFLRPASRSEVVDRFYSKLEFDEEEAAAATAKAAEEGTVKYPPDSGTNDSLQQQQLMQQQQQAQQQLLQLQLQQLQQQQLQQQQLQPQQQQQLQQQQQQQQQQEPQQQQHQHQQQHQQQQLQPQPQPQQQHQQQQPQEQLPQPEQQPQPSLYSSVRDTSGPPPTSTLDSADQPPQQPQQQSQQQQQFQHQHQPQQPPQPQQSQQPQQQQHVHDMQRSQHAPQHSQHSAWAATEAACSEAAAQDPSRGLRESPPPDGSTGFLTAEDDEPPLSPATRGSPGPAAPSSRGDPDPDPERDPEEVVLWCGETSQAASGRDAEGNAGEVVSWGLSTAMPLELPQLEAQDWEGALQSRQSERDFQWDLSGSQKQQQQQAQAQKSPKLSCGAGPLPPRQHSQDVLPSLASLASEAGDCSLSAMSASSSGRRSTVSFSRRSSIHEVVIEAEDEDQDQREDKSSSDDEPAEEEDVAPVLDGAIADEQAQQETSGVEHDMASDSSSPLRARSKTSSSRSPSRHKVMSDEEALSELEVAEWPSPRKSHHQESQEQPPAIRSQSGPADRPQDRGKSDGEALRRAVRRTATLQSPLPSPLPAPATTPRAATGTTPGSSLGRASAAAAAAAAAASSAAAGALHAMSAVAGSRSSGGQASTTVTTPNLAPAARSGQSEDRVRSASRSSRFSSLFSPVAVWATASEGSGVTPPSVPTSPAYTIEIVSSVEIEPPLDPSGLSGRRGSSGSSSPASGSEGGGRSIGTMQSLVVPHPVDLLVKQKGQPPPTPPMAPAEVLRGGSRLCAAAASSRGASAPPESGRSSNSCGVVEPEEEELIEYAGPPSSASSPNLKKSLGREAKEHLLESNGASSVTASPPAQRGRQRGGGPASLAGRAATTSPEVASSSRASRGGSLLRPVDALAVAAAARSPAVSPSKGASQSDHDAVQVSSSTSRSFSRPPFSPRSSLNSSGFFGDFANEDHHSDGEQLGGFQAAPEASSAEEHVSVGSPPVTGGVGGQESVSSGLPALLVDLLSAGTSGRVERRGRSSGAGRSAEANGLKGARDLLPWLALVTGPVQRSQVVLLRRLQGVLAAELWSRFICTMAESDSAGSDAGGSETARPSKRPKREGAVRSRVAGTDASKDARGVSAGTGSVCKLFVKKAPSNFSDPWRKHSQQSSTGTGFLVGGRWIVTNAHVVHRAVSVLVRATTGPPIKYNAKVVAVGLPCDLAVLALDADFWNGKESLELSTSIPRLDDNVTCIGFPVGGENISVTRGVVSRIDVNMDGVLRVQIDAAINPGNSGGPVLGANGLVVGVASSHLKNASNIGYIIPTSVVHQFLSCLDLPGAYLGVSSLGIGRVQTLESPALRTLLALPDGFTGGVRVPKVWPLGSSAGLLQEDDVILEIDGVEISQDATVPLRENERINFLHLVTKHLAGRSTVHVKVWRHGAYHEVDIAVQPDRWLVPRQDGYDAAPEFTIVGGLVFVPLSHPWAELKSNDKHGWSAARSLIHSHWGEALPEEGRQIVILSKVLAHPCNVGYHSLNNVVLESFGGAPVRNVAELARAVAACKDSHLVFQFKRPAGDGKELVVLSREECSKAQKEVLDQHLIAAPCMVRIDGNGEPRPLPEEETLPEEACRAPAE</sequence>
<dbReference type="Pfam" id="PF17815">
    <property type="entry name" value="PDZ_3"/>
    <property type="match status" value="1"/>
</dbReference>
<evidence type="ECO:0000256" key="3">
    <source>
        <dbReference type="ARBA" id="ARBA00022801"/>
    </source>
</evidence>
<dbReference type="Gene3D" id="3.20.190.20">
    <property type="match status" value="1"/>
</dbReference>
<keyword evidence="4" id="KW-0720">Serine protease</keyword>
<feature type="domain" description="Protease Do-like PDZ" evidence="6">
    <location>
        <begin position="1558"/>
        <end position="1701"/>
    </location>
</feature>
<feature type="compositionally biased region" description="Low complexity" evidence="5">
    <location>
        <begin position="700"/>
        <end position="719"/>
    </location>
</feature>
<feature type="compositionally biased region" description="Low complexity" evidence="5">
    <location>
        <begin position="474"/>
        <end position="485"/>
    </location>
</feature>
<evidence type="ECO:0000256" key="2">
    <source>
        <dbReference type="ARBA" id="ARBA00022670"/>
    </source>
</evidence>
<dbReference type="EMBL" id="CAJNNW010026057">
    <property type="protein sequence ID" value="CAE8682256.1"/>
    <property type="molecule type" value="Genomic_DNA"/>
</dbReference>
<feature type="compositionally biased region" description="Low complexity" evidence="5">
    <location>
        <begin position="830"/>
        <end position="847"/>
    </location>
</feature>
<feature type="region of interest" description="Disordered" evidence="5">
    <location>
        <begin position="739"/>
        <end position="783"/>
    </location>
</feature>
<feature type="region of interest" description="Disordered" evidence="5">
    <location>
        <begin position="1710"/>
        <end position="1732"/>
    </location>
</feature>
<dbReference type="InterPro" id="IPR036034">
    <property type="entry name" value="PDZ_sf"/>
</dbReference>
<feature type="compositionally biased region" description="Acidic residues" evidence="5">
    <location>
        <begin position="548"/>
        <end position="557"/>
    </location>
</feature>
<dbReference type="Pfam" id="PF13365">
    <property type="entry name" value="Trypsin_2"/>
    <property type="match status" value="1"/>
</dbReference>
<evidence type="ECO:0000259" key="6">
    <source>
        <dbReference type="Pfam" id="PF17815"/>
    </source>
</evidence>
<protein>
    <recommendedName>
        <fullName evidence="6">Protease Do-like PDZ domain-containing protein</fullName>
    </recommendedName>
</protein>
<feature type="compositionally biased region" description="Polar residues" evidence="5">
    <location>
        <begin position="326"/>
        <end position="335"/>
    </location>
</feature>
<feature type="compositionally biased region" description="Polar residues" evidence="5">
    <location>
        <begin position="77"/>
        <end position="90"/>
    </location>
</feature>
<dbReference type="PANTHER" id="PTHR45980">
    <property type="match status" value="1"/>
</dbReference>
<feature type="compositionally biased region" description="Low complexity" evidence="5">
    <location>
        <begin position="286"/>
        <end position="302"/>
    </location>
</feature>
<keyword evidence="3" id="KW-0378">Hydrolase</keyword>
<feature type="compositionally biased region" description="Low complexity" evidence="5">
    <location>
        <begin position="1097"/>
        <end position="1112"/>
    </location>
</feature>
<feature type="compositionally biased region" description="Acidic residues" evidence="5">
    <location>
        <begin position="626"/>
        <end position="635"/>
    </location>
</feature>
<dbReference type="GO" id="GO:0006508">
    <property type="term" value="P:proteolysis"/>
    <property type="evidence" value="ECO:0007669"/>
    <property type="project" value="UniProtKB-KW"/>
</dbReference>
<reference evidence="7" key="1">
    <citation type="submission" date="2021-02" db="EMBL/GenBank/DDBJ databases">
        <authorList>
            <person name="Dougan E. K."/>
            <person name="Rhodes N."/>
            <person name="Thang M."/>
            <person name="Chan C."/>
        </authorList>
    </citation>
    <scope>NUCLEOTIDE SEQUENCE</scope>
</reference>
<dbReference type="InterPro" id="IPR009003">
    <property type="entry name" value="Peptidase_S1_PA"/>
</dbReference>
<feature type="compositionally biased region" description="Low complexity" evidence="5">
    <location>
        <begin position="309"/>
        <end position="318"/>
    </location>
</feature>
<organism evidence="7 8">
    <name type="scientific">Polarella glacialis</name>
    <name type="common">Dinoflagellate</name>
    <dbReference type="NCBI Taxonomy" id="89957"/>
    <lineage>
        <taxon>Eukaryota</taxon>
        <taxon>Sar</taxon>
        <taxon>Alveolata</taxon>
        <taxon>Dinophyceae</taxon>
        <taxon>Suessiales</taxon>
        <taxon>Suessiaceae</taxon>
        <taxon>Polarella</taxon>
    </lineage>
</organism>
<feature type="compositionally biased region" description="Low complexity" evidence="5">
    <location>
        <begin position="995"/>
        <end position="1027"/>
    </location>
</feature>
<dbReference type="GO" id="GO:0004252">
    <property type="term" value="F:serine-type endopeptidase activity"/>
    <property type="evidence" value="ECO:0007669"/>
    <property type="project" value="InterPro"/>
</dbReference>
<feature type="compositionally biased region" description="Basic and acidic residues" evidence="5">
    <location>
        <begin position="947"/>
        <end position="956"/>
    </location>
</feature>
<proteinExistence type="inferred from homology"/>
<feature type="compositionally biased region" description="Polar residues" evidence="5">
    <location>
        <begin position="745"/>
        <end position="760"/>
    </location>
</feature>
<keyword evidence="2" id="KW-0645">Protease</keyword>
<dbReference type="Gene3D" id="2.40.10.120">
    <property type="match status" value="1"/>
</dbReference>
<name>A0A813JI22_POLGL</name>
<gene>
    <name evidence="7" type="ORF">PGLA2088_LOCUS22851</name>
</gene>
<feature type="compositionally biased region" description="Low complexity" evidence="5">
    <location>
        <begin position="188"/>
        <end position="258"/>
    </location>
</feature>
<feature type="region of interest" description="Disordered" evidence="5">
    <location>
        <begin position="188"/>
        <end position="433"/>
    </location>
</feature>
<feature type="compositionally biased region" description="Low complexity" evidence="5">
    <location>
        <begin position="1198"/>
        <end position="1209"/>
    </location>
</feature>
<dbReference type="InterPro" id="IPR046449">
    <property type="entry name" value="DEGP_PDZ_sf"/>
</dbReference>
<dbReference type="InterPro" id="IPR041517">
    <property type="entry name" value="DEGP_PDZ"/>
</dbReference>
<evidence type="ECO:0000313" key="7">
    <source>
        <dbReference type="EMBL" id="CAE8682256.1"/>
    </source>
</evidence>
<accession>A0A813JI22</accession>
<feature type="compositionally biased region" description="Basic and acidic residues" evidence="5">
    <location>
        <begin position="665"/>
        <end position="678"/>
    </location>
</feature>
<feature type="region of interest" description="Disordered" evidence="5">
    <location>
        <begin position="57"/>
        <end position="90"/>
    </location>
</feature>
<dbReference type="SUPFAM" id="SSF50494">
    <property type="entry name" value="Trypsin-like serine proteases"/>
    <property type="match status" value="1"/>
</dbReference>
<evidence type="ECO:0000256" key="5">
    <source>
        <dbReference type="SAM" id="MobiDB-lite"/>
    </source>
</evidence>
<feature type="compositionally biased region" description="Low complexity" evidence="5">
    <location>
        <begin position="1041"/>
        <end position="1065"/>
    </location>
</feature>
<dbReference type="PANTHER" id="PTHR45980:SF9">
    <property type="entry name" value="PROTEASE DO-LIKE 10, MITOCHONDRIAL-RELATED"/>
    <property type="match status" value="1"/>
</dbReference>
<dbReference type="PRINTS" id="PR00834">
    <property type="entry name" value="PROTEASES2C"/>
</dbReference>
<feature type="compositionally biased region" description="Low complexity" evidence="5">
    <location>
        <begin position="885"/>
        <end position="907"/>
    </location>
</feature>
<feature type="region of interest" description="Disordered" evidence="5">
    <location>
        <begin position="136"/>
        <end position="168"/>
    </location>
</feature>
<feature type="region of interest" description="Disordered" evidence="5">
    <location>
        <begin position="1198"/>
        <end position="1236"/>
    </location>
</feature>
<feature type="compositionally biased region" description="Low complexity" evidence="5">
    <location>
        <begin position="520"/>
        <end position="540"/>
    </location>
</feature>
<feature type="region of interest" description="Disordered" evidence="5">
    <location>
        <begin position="451"/>
        <end position="719"/>
    </location>
</feature>
<evidence type="ECO:0000313" key="8">
    <source>
        <dbReference type="Proteomes" id="UP000626109"/>
    </source>
</evidence>